<dbReference type="SUPFAM" id="SSF52922">
    <property type="entry name" value="TK C-terminal domain-like"/>
    <property type="match status" value="1"/>
</dbReference>
<evidence type="ECO:0000256" key="2">
    <source>
        <dbReference type="SAM" id="MobiDB-lite"/>
    </source>
</evidence>
<evidence type="ECO:0000259" key="5">
    <source>
        <dbReference type="Pfam" id="PF17147"/>
    </source>
</evidence>
<dbReference type="InterPro" id="IPR009014">
    <property type="entry name" value="Transketo_C/PFOR_II"/>
</dbReference>
<dbReference type="Pfam" id="PF01558">
    <property type="entry name" value="POR"/>
    <property type="match status" value="1"/>
</dbReference>
<evidence type="ECO:0000313" key="6">
    <source>
        <dbReference type="EMBL" id="MCW3796792.1"/>
    </source>
</evidence>
<organism evidence="6 7">
    <name type="scientific">Sphingomonas arvum</name>
    <dbReference type="NCBI Taxonomy" id="2992113"/>
    <lineage>
        <taxon>Bacteria</taxon>
        <taxon>Pseudomonadati</taxon>
        <taxon>Pseudomonadota</taxon>
        <taxon>Alphaproteobacteria</taxon>
        <taxon>Sphingomonadales</taxon>
        <taxon>Sphingomonadaceae</taxon>
        <taxon>Sphingomonas</taxon>
    </lineage>
</organism>
<protein>
    <submittedName>
        <fullName evidence="6">2-oxoacid:acceptor oxidoreductase subunit alpha</fullName>
    </submittedName>
</protein>
<dbReference type="CDD" id="cd07034">
    <property type="entry name" value="TPP_PYR_PFOR_IOR-alpha_like"/>
    <property type="match status" value="1"/>
</dbReference>
<dbReference type="NCBIfam" id="TIGR03710">
    <property type="entry name" value="OAFO_sf"/>
    <property type="match status" value="1"/>
</dbReference>
<proteinExistence type="predicted"/>
<name>A0ABT3JCI8_9SPHN</name>
<dbReference type="Gene3D" id="3.40.50.920">
    <property type="match status" value="1"/>
</dbReference>
<dbReference type="EMBL" id="JAPDOB010000001">
    <property type="protein sequence ID" value="MCW3796792.1"/>
    <property type="molecule type" value="Genomic_DNA"/>
</dbReference>
<dbReference type="PANTHER" id="PTHR32154:SF20">
    <property type="entry name" value="2-OXOGLUTARATE OXIDOREDUCTASE SUBUNIT KORA"/>
    <property type="match status" value="1"/>
</dbReference>
<feature type="domain" description="Pyruvate flavodoxin/ferredoxin oxidoreductase pyrimidine binding" evidence="4">
    <location>
        <begin position="268"/>
        <end position="432"/>
    </location>
</feature>
<feature type="region of interest" description="Disordered" evidence="2">
    <location>
        <begin position="629"/>
        <end position="661"/>
    </location>
</feature>
<dbReference type="Pfam" id="PF17147">
    <property type="entry name" value="PFOR_II"/>
    <property type="match status" value="1"/>
</dbReference>
<dbReference type="InterPro" id="IPR002869">
    <property type="entry name" value="Pyrv_flavodox_OxRed_cen"/>
</dbReference>
<reference evidence="6 7" key="1">
    <citation type="submission" date="2022-10" db="EMBL/GenBank/DDBJ databases">
        <title>Sphingomonas sp.</title>
        <authorList>
            <person name="Jin C."/>
        </authorList>
    </citation>
    <scope>NUCLEOTIDE SEQUENCE [LARGE SCALE GENOMIC DNA]</scope>
    <source>
        <strain evidence="6 7">BN140010</strain>
    </source>
</reference>
<dbReference type="InterPro" id="IPR022367">
    <property type="entry name" value="2-oxoacid/accept_OxRdtase_asu"/>
</dbReference>
<gene>
    <name evidence="6" type="ORF">OMW55_03100</name>
</gene>
<dbReference type="SUPFAM" id="SSF53323">
    <property type="entry name" value="Pyruvate-ferredoxin oxidoreductase, PFOR, domain III"/>
    <property type="match status" value="1"/>
</dbReference>
<dbReference type="Pfam" id="PF01855">
    <property type="entry name" value="POR_N"/>
    <property type="match status" value="1"/>
</dbReference>
<evidence type="ECO:0000259" key="4">
    <source>
        <dbReference type="Pfam" id="PF01855"/>
    </source>
</evidence>
<dbReference type="Gene3D" id="3.40.50.970">
    <property type="match status" value="1"/>
</dbReference>
<dbReference type="RefSeq" id="WP_264880740.1">
    <property type="nucleotide sequence ID" value="NZ_JAPDOB010000001.1"/>
</dbReference>
<comment type="caution">
    <text evidence="6">The sequence shown here is derived from an EMBL/GenBank/DDBJ whole genome shotgun (WGS) entry which is preliminary data.</text>
</comment>
<evidence type="ECO:0000259" key="3">
    <source>
        <dbReference type="Pfam" id="PF01558"/>
    </source>
</evidence>
<keyword evidence="7" id="KW-1185">Reference proteome</keyword>
<sequence length="661" mass="70112">MAAATHLLTPEESHAEPHQEAVVVRFAGDSGDGMQLTGGQFTLSTALAGNDLATFPDFPAEIRAPQGTTFGVSAFQINFGSTAIETAGDQPDVLIAMNPAALKVNVAALREGGLIIADEGEFSQRNLAKAGYDANPLEDESLAKWQLVKFNISQLTMDAVKPFGLGNKEALRCKNMWTLGLALWMFDRSREPIVDWLKTKFAKAPQLAEANIAALNAGHAYGETVEMGAAVKPRHIAAAPAEPGLYRTVTGAEALGLGLVAGAQLAHLPMFFGSYPITPASPLLHHLSRLKEYDITTFQAEDEIAAICAALGASYAGSLGVTSSSGPGIALKTEAIGLAVMTELPLVIVNSQRGGPSTGLPTKTEQSDLYQAVYGRNGDAPLPVIAARSPSDAFDCAIEACRIATRYMTPVMLLTDGYIANAAEPWRVPDMSGYEAFPVTFANGEAPRADDGKLLPYARDERLARPWIKPGTPGLTHRIGGIEKNPGTGDLDYSPGAHAEMTRLRHQKVLGISADIPDQDVCLGEPGAALAVVGWGSTFGPIHQAVRRMRARGADVAHVHIRHIWPLPANLGELLHGFGRVIVPEMNAGQLKTVLRDQYLVDARSLTKVSGQPFRIAEIEGAIAEALEGTAPGNLRSDSTQLPEGDSGHDDGSNVREGLAR</sequence>
<feature type="compositionally biased region" description="Basic and acidic residues" evidence="2">
    <location>
        <begin position="646"/>
        <end position="661"/>
    </location>
</feature>
<dbReference type="Proteomes" id="UP001526246">
    <property type="component" value="Unassembled WGS sequence"/>
</dbReference>
<evidence type="ECO:0000313" key="7">
    <source>
        <dbReference type="Proteomes" id="UP001526246"/>
    </source>
</evidence>
<keyword evidence="1" id="KW-0560">Oxidoreductase</keyword>
<dbReference type="InterPro" id="IPR002880">
    <property type="entry name" value="Pyrv_Fd/Flavodoxin_OxRdtase_N"/>
</dbReference>
<accession>A0ABT3JCI8</accession>
<dbReference type="PANTHER" id="PTHR32154">
    <property type="entry name" value="PYRUVATE-FLAVODOXIN OXIDOREDUCTASE-RELATED"/>
    <property type="match status" value="1"/>
</dbReference>
<dbReference type="Gene3D" id="3.40.920.10">
    <property type="entry name" value="Pyruvate-ferredoxin oxidoreductase, PFOR, domain III"/>
    <property type="match status" value="1"/>
</dbReference>
<evidence type="ECO:0000256" key="1">
    <source>
        <dbReference type="ARBA" id="ARBA00023002"/>
    </source>
</evidence>
<dbReference type="SUPFAM" id="SSF52518">
    <property type="entry name" value="Thiamin diphosphate-binding fold (THDP-binding)"/>
    <property type="match status" value="1"/>
</dbReference>
<feature type="domain" description="Pyruvate/ketoisovalerate oxidoreductase catalytic" evidence="3">
    <location>
        <begin position="31"/>
        <end position="219"/>
    </location>
</feature>
<dbReference type="InterPro" id="IPR050722">
    <property type="entry name" value="Pyruvate:ferred/Flavod_OxRd"/>
</dbReference>
<dbReference type="InterPro" id="IPR019752">
    <property type="entry name" value="Pyrv/ketoisovalerate_OxRed_cat"/>
</dbReference>
<dbReference type="InterPro" id="IPR033412">
    <property type="entry name" value="PFOR_II"/>
</dbReference>
<dbReference type="InterPro" id="IPR029061">
    <property type="entry name" value="THDP-binding"/>
</dbReference>
<feature type="domain" description="Pyruvate:ferredoxin oxidoreductase core" evidence="5">
    <location>
        <begin position="528"/>
        <end position="592"/>
    </location>
</feature>